<gene>
    <name evidence="2" type="ORF">V5R04_00155</name>
</gene>
<reference evidence="2" key="1">
    <citation type="submission" date="2024-02" db="EMBL/GenBank/DDBJ databases">
        <title>Tomenella chthoni gen. nov. sp. nov., a member of the family Jonesiaceae isolated from bat guano.</title>
        <authorList>
            <person name="Miller S.L."/>
            <person name="King J."/>
            <person name="Sankaranarayanan K."/>
            <person name="Lawson P.A."/>
        </authorList>
    </citation>
    <scope>NUCLEOTIDE SEQUENCE</scope>
    <source>
        <strain evidence="2">BS-20</strain>
    </source>
</reference>
<evidence type="ECO:0000313" key="2">
    <source>
        <dbReference type="EMBL" id="XBH21678.1"/>
    </source>
</evidence>
<feature type="region of interest" description="Disordered" evidence="1">
    <location>
        <begin position="1"/>
        <end position="52"/>
    </location>
</feature>
<protein>
    <submittedName>
        <fullName evidence="2">Uncharacterized protein</fullName>
    </submittedName>
</protein>
<dbReference type="EMBL" id="CP146203">
    <property type="protein sequence ID" value="XBH21678.1"/>
    <property type="molecule type" value="Genomic_DNA"/>
</dbReference>
<proteinExistence type="predicted"/>
<name>A0AAU7DWT8_9MICO</name>
<organism evidence="2">
    <name type="scientific">Jonesiaceae bacterium BS-20</name>
    <dbReference type="NCBI Taxonomy" id="3120821"/>
    <lineage>
        <taxon>Bacteria</taxon>
        <taxon>Bacillati</taxon>
        <taxon>Actinomycetota</taxon>
        <taxon>Actinomycetes</taxon>
        <taxon>Micrococcales</taxon>
        <taxon>Jonesiaceae</taxon>
    </lineage>
</organism>
<dbReference type="AlphaFoldDB" id="A0AAU7DWT8"/>
<accession>A0AAU7DWT8</accession>
<sequence>MSVFRRKQKESATPGAKSKGLRFSERLLPVFGPAQVGDSTTPIRPTTGDEDAREEALELELVRKVGADGTTYLVSARDT</sequence>
<evidence type="ECO:0000256" key="1">
    <source>
        <dbReference type="SAM" id="MobiDB-lite"/>
    </source>
</evidence>